<dbReference type="Gene3D" id="3.40.50.720">
    <property type="entry name" value="NAD(P)-binding Rossmann-like Domain"/>
    <property type="match status" value="1"/>
</dbReference>
<evidence type="ECO:0000259" key="1">
    <source>
        <dbReference type="Pfam" id="PF13460"/>
    </source>
</evidence>
<protein>
    <submittedName>
        <fullName evidence="2">NAD-dependent epimerase/dehydratase family protein</fullName>
    </submittedName>
</protein>
<feature type="domain" description="NAD(P)-binding" evidence="1">
    <location>
        <begin position="7"/>
        <end position="93"/>
    </location>
</feature>
<sequence>MKVMITGGSGYIGSAVLSRLVEHGHQVQAVVRSARSAEAVTRKGGTALLHDVTDVEWMTGRLRQTDAFVHTASPQDSGSAQFDDAILDAVTAAYAGTEKPYLHTGGVWVWGDSQHITEASERRPARLVAWRPEREARVLTSGLRASVIAPAVVYGNGGGLTNLIVQRPTATDGVALLLGNGEQHWTTVHVDDLADLYTLALDRAPGGETYIGASGENPTVREIAEAAFAPGTPLRGEGAAATRLWLGADFADALLLDQQATGARARSALGWSPTRPSLIAQLTADRAPAHA</sequence>
<gene>
    <name evidence="2" type="ORF">ACFFGH_32715</name>
</gene>
<keyword evidence="3" id="KW-1185">Reference proteome</keyword>
<dbReference type="Proteomes" id="UP001589896">
    <property type="component" value="Unassembled WGS sequence"/>
</dbReference>
<evidence type="ECO:0000313" key="2">
    <source>
        <dbReference type="EMBL" id="MFC0682617.1"/>
    </source>
</evidence>
<dbReference type="InterPro" id="IPR016040">
    <property type="entry name" value="NAD(P)-bd_dom"/>
</dbReference>
<dbReference type="PANTHER" id="PTHR48079:SF6">
    <property type="entry name" value="NAD(P)-BINDING DOMAIN-CONTAINING PROTEIN-RELATED"/>
    <property type="match status" value="1"/>
</dbReference>
<reference evidence="2 3" key="1">
    <citation type="submission" date="2024-09" db="EMBL/GenBank/DDBJ databases">
        <authorList>
            <person name="Sun Q."/>
            <person name="Mori K."/>
        </authorList>
    </citation>
    <scope>NUCLEOTIDE SEQUENCE [LARGE SCALE GENOMIC DNA]</scope>
    <source>
        <strain evidence="2 3">KCTC 23076</strain>
    </source>
</reference>
<accession>A0ABV6S1M3</accession>
<dbReference type="Pfam" id="PF13460">
    <property type="entry name" value="NAD_binding_10"/>
    <property type="match status" value="1"/>
</dbReference>
<dbReference type="EMBL" id="JBHLTG010000016">
    <property type="protein sequence ID" value="MFC0682617.1"/>
    <property type="molecule type" value="Genomic_DNA"/>
</dbReference>
<dbReference type="PANTHER" id="PTHR48079">
    <property type="entry name" value="PROTEIN YEEZ"/>
    <property type="match status" value="1"/>
</dbReference>
<dbReference type="InterPro" id="IPR036291">
    <property type="entry name" value="NAD(P)-bd_dom_sf"/>
</dbReference>
<evidence type="ECO:0000313" key="3">
    <source>
        <dbReference type="Proteomes" id="UP001589896"/>
    </source>
</evidence>
<name>A0ABV6S1M3_9GAMM</name>
<comment type="caution">
    <text evidence="2">The sequence shown here is derived from an EMBL/GenBank/DDBJ whole genome shotgun (WGS) entry which is preliminary data.</text>
</comment>
<dbReference type="SUPFAM" id="SSF51735">
    <property type="entry name" value="NAD(P)-binding Rossmann-fold domains"/>
    <property type="match status" value="1"/>
</dbReference>
<dbReference type="InterPro" id="IPR051783">
    <property type="entry name" value="NAD(P)-dependent_oxidoreduct"/>
</dbReference>
<dbReference type="RefSeq" id="WP_386676795.1">
    <property type="nucleotide sequence ID" value="NZ_JBHLTG010000016.1"/>
</dbReference>
<proteinExistence type="predicted"/>
<organism evidence="2 3">
    <name type="scientific">Lysobacter korlensis</name>
    <dbReference type="NCBI Taxonomy" id="553636"/>
    <lineage>
        <taxon>Bacteria</taxon>
        <taxon>Pseudomonadati</taxon>
        <taxon>Pseudomonadota</taxon>
        <taxon>Gammaproteobacteria</taxon>
        <taxon>Lysobacterales</taxon>
        <taxon>Lysobacteraceae</taxon>
        <taxon>Lysobacter</taxon>
    </lineage>
</organism>